<reference evidence="1 2" key="1">
    <citation type="submission" date="2017-01" db="EMBL/GenBank/DDBJ databases">
        <authorList>
            <person name="Mah S.A."/>
            <person name="Swanson W.J."/>
            <person name="Moy G.W."/>
            <person name="Vacquier V.D."/>
        </authorList>
    </citation>
    <scope>NUCLEOTIDE SEQUENCE [LARGE SCALE GENOMIC DNA]</scope>
    <source>
        <strain evidence="1 2">CPCC 203464</strain>
    </source>
</reference>
<protein>
    <recommendedName>
        <fullName evidence="3">Stress-induced acidophilic repeat motif-containing protein</fullName>
    </recommendedName>
</protein>
<evidence type="ECO:0000313" key="1">
    <source>
        <dbReference type="EMBL" id="SIS12027.1"/>
    </source>
</evidence>
<name>A0A1N7GHF9_9NOCA</name>
<evidence type="ECO:0008006" key="3">
    <source>
        <dbReference type="Google" id="ProtNLM"/>
    </source>
</evidence>
<sequence length="78" mass="8004">MSGTSLGGQRAAVTNKKRHGADFYKCIGARGGRNGSTGGFASTVIGKDGLTGSERARLVGAKGGRIGRRGKQVKKEVI</sequence>
<proteinExistence type="predicted"/>
<keyword evidence="2" id="KW-1185">Reference proteome</keyword>
<accession>A0A1N7GHF9</accession>
<gene>
    <name evidence="1" type="ORF">SAMN05445060_2794</name>
</gene>
<dbReference type="STRING" id="1344003.SAMN05445060_2794"/>
<dbReference type="Proteomes" id="UP000186218">
    <property type="component" value="Unassembled WGS sequence"/>
</dbReference>
<dbReference type="EMBL" id="FTNT01000008">
    <property type="protein sequence ID" value="SIS12027.1"/>
    <property type="molecule type" value="Genomic_DNA"/>
</dbReference>
<organism evidence="1 2">
    <name type="scientific">Williamsia sterculiae</name>
    <dbReference type="NCBI Taxonomy" id="1344003"/>
    <lineage>
        <taxon>Bacteria</taxon>
        <taxon>Bacillati</taxon>
        <taxon>Actinomycetota</taxon>
        <taxon>Actinomycetes</taxon>
        <taxon>Mycobacteriales</taxon>
        <taxon>Nocardiaceae</taxon>
        <taxon>Williamsia</taxon>
    </lineage>
</organism>
<dbReference type="AlphaFoldDB" id="A0A1N7GHF9"/>
<evidence type="ECO:0000313" key="2">
    <source>
        <dbReference type="Proteomes" id="UP000186218"/>
    </source>
</evidence>